<accession>A0A378UJ92</accession>
<protein>
    <submittedName>
        <fullName evidence="1">Uncharacterized protein</fullName>
    </submittedName>
</protein>
<keyword evidence="2" id="KW-1185">Reference proteome</keyword>
<evidence type="ECO:0000313" key="1">
    <source>
        <dbReference type="EMBL" id="STZ77355.1"/>
    </source>
</evidence>
<organism evidence="1 2">
    <name type="scientific">Bergeriella denitrificans</name>
    <name type="common">Neisseria denitrificans</name>
    <dbReference type="NCBI Taxonomy" id="494"/>
    <lineage>
        <taxon>Bacteria</taxon>
        <taxon>Pseudomonadati</taxon>
        <taxon>Pseudomonadota</taxon>
        <taxon>Betaproteobacteria</taxon>
        <taxon>Neisseriales</taxon>
        <taxon>Neisseriaceae</taxon>
        <taxon>Bergeriella</taxon>
    </lineage>
</organism>
<name>A0A378UJ92_BERDE</name>
<evidence type="ECO:0000313" key="2">
    <source>
        <dbReference type="Proteomes" id="UP000254651"/>
    </source>
</evidence>
<dbReference type="InterPro" id="IPR032066">
    <property type="entry name" value="GP3_package"/>
</dbReference>
<reference evidence="1 2" key="1">
    <citation type="submission" date="2018-06" db="EMBL/GenBank/DDBJ databases">
        <authorList>
            <consortium name="Pathogen Informatics"/>
            <person name="Doyle S."/>
        </authorList>
    </citation>
    <scope>NUCLEOTIDE SEQUENCE [LARGE SCALE GENOMIC DNA]</scope>
    <source>
        <strain evidence="1 2">NCTC10295</strain>
    </source>
</reference>
<dbReference type="EMBL" id="UGQS01000002">
    <property type="protein sequence ID" value="STZ77355.1"/>
    <property type="molecule type" value="Genomic_DNA"/>
</dbReference>
<dbReference type="AlphaFoldDB" id="A0A378UJ92"/>
<dbReference type="Gene3D" id="1.10.132.80">
    <property type="match status" value="1"/>
</dbReference>
<proteinExistence type="predicted"/>
<sequence>MSDKKRPVGRPLGSSKLTDEVIECAWAYLKGGYKEQGNAVPSIAGLAFALGRSRECVYEWARKNENFSDILKAINTAQEMLLIDNTLTGEFNAPFAKLLMTKHGYTDKVDNTSSDGSLSPTVIKLVVPDE</sequence>
<gene>
    <name evidence="1" type="ORF">NCTC10295_02172</name>
</gene>
<dbReference type="Pfam" id="PF16677">
    <property type="entry name" value="GP3_package"/>
    <property type="match status" value="1"/>
</dbReference>
<dbReference type="RefSeq" id="WP_066075638.1">
    <property type="nucleotide sequence ID" value="NZ_CP181246.1"/>
</dbReference>
<dbReference type="Proteomes" id="UP000254651">
    <property type="component" value="Unassembled WGS sequence"/>
</dbReference>